<dbReference type="SUPFAM" id="SSF46689">
    <property type="entry name" value="Homeodomain-like"/>
    <property type="match status" value="1"/>
</dbReference>
<evidence type="ECO:0000313" key="3">
    <source>
        <dbReference type="EMBL" id="KAA8910830.1"/>
    </source>
</evidence>
<comment type="caution">
    <text evidence="3">The sequence shown here is derived from an EMBL/GenBank/DDBJ whole genome shotgun (WGS) entry which is preliminary data.</text>
</comment>
<protein>
    <recommendedName>
        <fullName evidence="2">Myb-like domain-containing protein</fullName>
    </recommendedName>
</protein>
<dbReference type="Pfam" id="PF13921">
    <property type="entry name" value="Myb_DNA-bind_6"/>
    <property type="match status" value="1"/>
</dbReference>
<reference evidence="3" key="1">
    <citation type="journal article" date="2019" name="G3 (Bethesda)">
        <title>Genome Assemblies of Two Rare Opportunistic Yeast Pathogens: Diutina rugosa (syn. Candida rugosa) and Trichomonascus ciferrii (syn. Candida ciferrii).</title>
        <authorList>
            <person name="Mixao V."/>
            <person name="Saus E."/>
            <person name="Hansen A.P."/>
            <person name="Lass-Florl C."/>
            <person name="Gabaldon T."/>
        </authorList>
    </citation>
    <scope>NUCLEOTIDE SEQUENCE</scope>
    <source>
        <strain evidence="3">CBS 4856</strain>
    </source>
</reference>
<accession>A0A642V211</accession>
<dbReference type="Proteomes" id="UP000761534">
    <property type="component" value="Unassembled WGS sequence"/>
</dbReference>
<evidence type="ECO:0000313" key="4">
    <source>
        <dbReference type="Proteomes" id="UP000761534"/>
    </source>
</evidence>
<feature type="compositionally biased region" description="Low complexity" evidence="1">
    <location>
        <begin position="37"/>
        <end position="53"/>
    </location>
</feature>
<dbReference type="EMBL" id="SWFS01000300">
    <property type="protein sequence ID" value="KAA8910830.1"/>
    <property type="molecule type" value="Genomic_DNA"/>
</dbReference>
<dbReference type="PROSITE" id="PS50090">
    <property type="entry name" value="MYB_LIKE"/>
    <property type="match status" value="1"/>
</dbReference>
<evidence type="ECO:0000259" key="2">
    <source>
        <dbReference type="PROSITE" id="PS50090"/>
    </source>
</evidence>
<name>A0A642V211_9ASCO</name>
<dbReference type="AlphaFoldDB" id="A0A642V211"/>
<gene>
    <name evidence="3" type="ORF">TRICI_004018</name>
</gene>
<dbReference type="CDD" id="cd00167">
    <property type="entry name" value="SANT"/>
    <property type="match status" value="1"/>
</dbReference>
<proteinExistence type="predicted"/>
<organism evidence="3 4">
    <name type="scientific">Trichomonascus ciferrii</name>
    <dbReference type="NCBI Taxonomy" id="44093"/>
    <lineage>
        <taxon>Eukaryota</taxon>
        <taxon>Fungi</taxon>
        <taxon>Dikarya</taxon>
        <taxon>Ascomycota</taxon>
        <taxon>Saccharomycotina</taxon>
        <taxon>Dipodascomycetes</taxon>
        <taxon>Dipodascales</taxon>
        <taxon>Trichomonascaceae</taxon>
        <taxon>Trichomonascus</taxon>
        <taxon>Trichomonascus ciferrii complex</taxon>
    </lineage>
</organism>
<feature type="compositionally biased region" description="Polar residues" evidence="1">
    <location>
        <begin position="1"/>
        <end position="10"/>
    </location>
</feature>
<dbReference type="OrthoDB" id="5334491at2759"/>
<sequence length="127" mass="14459">MNINQILNRASSSDSDDNDRTKKKKHDEAVSQPPPSKQQQQQYQQQRPSSQPSAAAGKKRVKAPNSTWTLEDDAKLVDLVLSTLPRQDFAEYARILNKRDSQTVRYRWKVIVRRAKGADGSDYSTNN</sequence>
<evidence type="ECO:0000256" key="1">
    <source>
        <dbReference type="SAM" id="MobiDB-lite"/>
    </source>
</evidence>
<feature type="region of interest" description="Disordered" evidence="1">
    <location>
        <begin position="1"/>
        <end position="66"/>
    </location>
</feature>
<keyword evidence="4" id="KW-1185">Reference proteome</keyword>
<dbReference type="VEuPathDB" id="FungiDB:TRICI_004018"/>
<dbReference type="InterPro" id="IPR009057">
    <property type="entry name" value="Homeodomain-like_sf"/>
</dbReference>
<dbReference type="InterPro" id="IPR001005">
    <property type="entry name" value="SANT/Myb"/>
</dbReference>
<feature type="domain" description="Myb-like" evidence="2">
    <location>
        <begin position="60"/>
        <end position="112"/>
    </location>
</feature>